<feature type="transmembrane region" description="Helical" evidence="1">
    <location>
        <begin position="838"/>
        <end position="860"/>
    </location>
</feature>
<protein>
    <submittedName>
        <fullName evidence="3">NTPase (NACHT family)-like protein</fullName>
    </submittedName>
</protein>
<feature type="transmembrane region" description="Helical" evidence="1">
    <location>
        <begin position="872"/>
        <end position="897"/>
    </location>
</feature>
<dbReference type="RefSeq" id="WP_012947651.1">
    <property type="nucleotide sequence ID" value="NC_013757.1"/>
</dbReference>
<reference evidence="4" key="2">
    <citation type="submission" date="2010-01" db="EMBL/GenBank/DDBJ databases">
        <title>The complete genome of Geodermatophilus obscurus DSM 43160.</title>
        <authorList>
            <consortium name="US DOE Joint Genome Institute (JGI-PGF)"/>
            <person name="Lucas S."/>
            <person name="Copeland A."/>
            <person name="Lapidus A."/>
            <person name="Glavina del Rio T."/>
            <person name="Dalin E."/>
            <person name="Tice H."/>
            <person name="Bruce D."/>
            <person name="Goodwin L."/>
            <person name="Pitluck S."/>
            <person name="Kyrpides N."/>
            <person name="Mavromatis K."/>
            <person name="Ivanova N."/>
            <person name="Munk A.C."/>
            <person name="Brettin T."/>
            <person name="Detter J.C."/>
            <person name="Han C."/>
            <person name="Larimer F."/>
            <person name="Land M."/>
            <person name="Hauser L."/>
            <person name="Markowitz V."/>
            <person name="Cheng J.-F."/>
            <person name="Hugenholtz P."/>
            <person name="Woyke T."/>
            <person name="Wu D."/>
            <person name="Jando M."/>
            <person name="Schneider S."/>
            <person name="Klenk H.-P."/>
            <person name="Eisen J.A."/>
        </authorList>
    </citation>
    <scope>NUCLEOTIDE SEQUENCE [LARGE SCALE GENOMIC DNA]</scope>
    <source>
        <strain evidence="4">ATCC 25078 / DSM 43160 / JCM 3152 / KCC A-0152 / KCTC 9177 / NBRC 13315 / NRRL B-3577 / G-20</strain>
    </source>
</reference>
<feature type="transmembrane region" description="Helical" evidence="1">
    <location>
        <begin position="754"/>
        <end position="774"/>
    </location>
</feature>
<reference evidence="3 4" key="1">
    <citation type="journal article" date="2010" name="Stand. Genomic Sci.">
        <title>Complete genome sequence of Geodermatophilus obscurus type strain (G-20).</title>
        <authorList>
            <person name="Ivanova N."/>
            <person name="Sikorski J."/>
            <person name="Jando M."/>
            <person name="Munk C."/>
            <person name="Lapidus A."/>
            <person name="Glavina Del Rio T."/>
            <person name="Copeland A."/>
            <person name="Tice H."/>
            <person name="Cheng J.-F."/>
            <person name="Lucas S."/>
            <person name="Chen F."/>
            <person name="Nolan M."/>
            <person name="Bruce D."/>
            <person name="Goodwin L."/>
            <person name="Pitluck S."/>
            <person name="Mavromatis K."/>
            <person name="Mikhailova N."/>
            <person name="Pati A."/>
            <person name="Chen A."/>
            <person name="Palaniappan K."/>
            <person name="Land M."/>
            <person name="Hauser L."/>
            <person name="Chang Y.-J."/>
            <person name="Jeffries C.D."/>
            <person name="Meincke L."/>
            <person name="Brettin T."/>
            <person name="Detter J.C."/>
            <person name="Detter J.C."/>
            <person name="Rohde M."/>
            <person name="Goeker M."/>
            <person name="Bristow J."/>
            <person name="Eisen J.A."/>
            <person name="Markowitz V."/>
            <person name="Hugenholtz P."/>
            <person name="Kyrpides N.C."/>
            <person name="Klenk H.-P."/>
        </authorList>
    </citation>
    <scope>NUCLEOTIDE SEQUENCE [LARGE SCALE GENOMIC DNA]</scope>
    <source>
        <strain evidence="4">ATCC 25078 / DSM 43160 / JCM 3152 / KCC A-0152 / KCTC 9177 / NBRC 13315 / NRRL B-3577 / G-20</strain>
    </source>
</reference>
<proteinExistence type="predicted"/>
<dbReference type="Proteomes" id="UP000001382">
    <property type="component" value="Chromosome"/>
</dbReference>
<dbReference type="Pfam" id="PF05729">
    <property type="entry name" value="NACHT"/>
    <property type="match status" value="1"/>
</dbReference>
<name>D2SC43_GEOOG</name>
<sequence>MEDLEKAFKAIEPYLPASVADWLLTVVTVLVALGVLFTGLSWLGKPLSYMGKLIAGLQIGKRRHEAARRAIFIDSIIGRIEQIDQNAEWTDRRYTELEAEVEAEGDRKGVGLLPRLLFSTGGRRRERTLGKALRTSKHPQILLQGDPGSGKSVALRHVALDMARRAKKAGHRTRLPLYVSLKDFRPAGEHVGADDVKHYILDAVSDLNDARQTRYLREHFDDGLDSGHWFLLLDGFDEIPELLGAVEVDQTIHKYANAIAAFFNGASRCRGVLASREYRGPTDDLPWPRFYLVSLSESRRRKFIKRANLDPEATRLLRTHLPNASSDVRRLADNPMFLGLLCEFVEHERAFPDTTHAVFESHVVRAFEDGGEADRIFGISKARIREVAEQFAFCMAADTGVGLSVALPDLEASMARNHFILESADEATRVARALRYIRLARSEPSHHQIENPPLSFSHRRFQEYFATCLVLKNPTIVPEAALLTDGRWRETAVTVLQMHPPTQTVKLIATANRLMDELVEQLPPVPDTVDKASDLAHSDPFAWPPRAIHLLALLDAGLATAPNSQSDVIRDKAGRVLSGANTVGIITDRKWALDVAGTAPDHVLLSLIRTSFATGSSWLREAAFRQIGRIKPLPEDVSQAVCFGLVTFASGGRLRQEWPALKAQVSNLNPSAPFLNAMRLLLIAPIADLLAHALWGALLLTSGVNPATVILASLLSYLGFTVLRGTTGFAWTVSGHALPTLMRVLRGLAGRTSWFDTIMVAYGLFITRILMIGIVPNGLWLTLALAYLFTWAPSVITVVRFNSLQDRNLAYAFPQLLVARLVTRAIHKLLQRWGWKTVALRVAYITALGVGLIFTLILMSNTDVGRQYVAPAAIVVFGVFLAAAAIAAVVQLVRLALDLYQYRRYHRRTPTSVGASDVVRLFESFRTPGFLTRTFKLLRRNRVFARSPGTEPALRDIAWVLEFIRVDIASRAKEGPEELKRRMAEKIVVWPTLRTAEVARWVAADERRARRRLEALGPDFADEVGYALEQAIAAQRSEAGEAARVKSFSNL</sequence>
<keyword evidence="1" id="KW-0812">Transmembrane</keyword>
<feature type="domain" description="NACHT" evidence="2">
    <location>
        <begin position="141"/>
        <end position="254"/>
    </location>
</feature>
<dbReference type="eggNOG" id="COG5635">
    <property type="taxonomic scope" value="Bacteria"/>
</dbReference>
<dbReference type="InterPro" id="IPR007111">
    <property type="entry name" value="NACHT_NTPase"/>
</dbReference>
<dbReference type="InterPro" id="IPR027417">
    <property type="entry name" value="P-loop_NTPase"/>
</dbReference>
<dbReference type="AlphaFoldDB" id="D2SC43"/>
<dbReference type="Gene3D" id="3.40.50.300">
    <property type="entry name" value="P-loop containing nucleotide triphosphate hydrolases"/>
    <property type="match status" value="1"/>
</dbReference>
<dbReference type="STRING" id="526225.Gobs_1482"/>
<feature type="transmembrane region" description="Helical" evidence="1">
    <location>
        <begin position="22"/>
        <end position="43"/>
    </location>
</feature>
<dbReference type="KEGG" id="gob:Gobs_1482"/>
<organism evidence="3 4">
    <name type="scientific">Geodermatophilus obscurus (strain ATCC 25078 / DSM 43160 / JCM 3152 / CCUG 61914 / KCC A-0152 / KCTC 9177 / NBRC 13315 / NRRL B-3577 / G-20)</name>
    <dbReference type="NCBI Taxonomy" id="526225"/>
    <lineage>
        <taxon>Bacteria</taxon>
        <taxon>Bacillati</taxon>
        <taxon>Actinomycetota</taxon>
        <taxon>Actinomycetes</taxon>
        <taxon>Geodermatophilales</taxon>
        <taxon>Geodermatophilaceae</taxon>
        <taxon>Geodermatophilus</taxon>
    </lineage>
</organism>
<accession>D2SC43</accession>
<evidence type="ECO:0000259" key="2">
    <source>
        <dbReference type="Pfam" id="PF05729"/>
    </source>
</evidence>
<dbReference type="SUPFAM" id="SSF52540">
    <property type="entry name" value="P-loop containing nucleoside triphosphate hydrolases"/>
    <property type="match status" value="1"/>
</dbReference>
<keyword evidence="1" id="KW-1133">Transmembrane helix</keyword>
<dbReference type="EMBL" id="CP001867">
    <property type="protein sequence ID" value="ADB74211.1"/>
    <property type="molecule type" value="Genomic_DNA"/>
</dbReference>
<keyword evidence="1" id="KW-0472">Membrane</keyword>
<gene>
    <name evidence="3" type="ordered locus">Gobs_1482</name>
</gene>
<dbReference type="PANTHER" id="PTHR46844">
    <property type="entry name" value="SLR5058 PROTEIN"/>
    <property type="match status" value="1"/>
</dbReference>
<evidence type="ECO:0000313" key="3">
    <source>
        <dbReference type="EMBL" id="ADB74211.1"/>
    </source>
</evidence>
<dbReference type="PANTHER" id="PTHR46844:SF1">
    <property type="entry name" value="SLR5058 PROTEIN"/>
    <property type="match status" value="1"/>
</dbReference>
<dbReference type="HOGENOM" id="CLU_321538_0_0_11"/>
<evidence type="ECO:0000256" key="1">
    <source>
        <dbReference type="SAM" id="Phobius"/>
    </source>
</evidence>
<keyword evidence="4" id="KW-1185">Reference proteome</keyword>
<evidence type="ECO:0000313" key="4">
    <source>
        <dbReference type="Proteomes" id="UP000001382"/>
    </source>
</evidence>
<feature type="transmembrane region" description="Helical" evidence="1">
    <location>
        <begin position="780"/>
        <end position="799"/>
    </location>
</feature>